<keyword evidence="1" id="KW-1133">Transmembrane helix</keyword>
<accession>A0A7L5BU40</accession>
<dbReference type="AlphaFoldDB" id="A0A7L5BU40"/>
<evidence type="ECO:0000256" key="2">
    <source>
        <dbReference type="SAM" id="SignalP"/>
    </source>
</evidence>
<feature type="chain" id="PRO_5029808944" description="VPLPA-CTERM sorting domain-containing protein" evidence="2">
    <location>
        <begin position="20"/>
        <end position="336"/>
    </location>
</feature>
<evidence type="ECO:0000313" key="4">
    <source>
        <dbReference type="Proteomes" id="UP000503336"/>
    </source>
</evidence>
<dbReference type="EMBL" id="CP049056">
    <property type="protein sequence ID" value="QIE55255.1"/>
    <property type="molecule type" value="Genomic_DNA"/>
</dbReference>
<feature type="transmembrane region" description="Helical" evidence="1">
    <location>
        <begin position="310"/>
        <end position="329"/>
    </location>
</feature>
<evidence type="ECO:0000313" key="3">
    <source>
        <dbReference type="EMBL" id="QIE55255.1"/>
    </source>
</evidence>
<keyword evidence="1" id="KW-0472">Membrane</keyword>
<evidence type="ECO:0008006" key="5">
    <source>
        <dbReference type="Google" id="ProtNLM"/>
    </source>
</evidence>
<gene>
    <name evidence="3" type="ORF">G5B40_07180</name>
</gene>
<sequence>MRNLVCAAALSVSAGAAHAATFEPLTPGALGIDSGTEIRGSITVLDPTRQERFNTVSTGAQNVERTLLDGEFKNRASLATGEVGAFLGVTPSTSFAGASTNALLFDVLSFDFGDAESGNVSYAVNYDGILSNTDDGTGSDNLVIGSTSIRIFDVTDLDSAFKVFGSEGSLGNLVGPNSVGEYDPELDEFVFENLVSSTSGGLAVIGAGLEADVLSGNFSIGGADSFIVDGSGAANLFDGTLTDTFFAEEGRIYALSLTSSVTTNGDQPSIGDLFSTSVLSLSADPGATIFSASGMLPGTDAAPDIGAVPLPASGVLLLGALALLTGGAVKRRRGAA</sequence>
<dbReference type="Proteomes" id="UP000503336">
    <property type="component" value="Chromosome"/>
</dbReference>
<name>A0A7L5BU40_9RHOB</name>
<protein>
    <recommendedName>
        <fullName evidence="5">VPLPA-CTERM sorting domain-containing protein</fullName>
    </recommendedName>
</protein>
<feature type="signal peptide" evidence="2">
    <location>
        <begin position="1"/>
        <end position="19"/>
    </location>
</feature>
<keyword evidence="1" id="KW-0812">Transmembrane</keyword>
<keyword evidence="4" id="KW-1185">Reference proteome</keyword>
<dbReference type="KEGG" id="hdh:G5B40_07180"/>
<evidence type="ECO:0000256" key="1">
    <source>
        <dbReference type="SAM" id="Phobius"/>
    </source>
</evidence>
<proteinExistence type="predicted"/>
<organism evidence="3 4">
    <name type="scientific">Pikeienuella piscinae</name>
    <dbReference type="NCBI Taxonomy" id="2748098"/>
    <lineage>
        <taxon>Bacteria</taxon>
        <taxon>Pseudomonadati</taxon>
        <taxon>Pseudomonadota</taxon>
        <taxon>Alphaproteobacteria</taxon>
        <taxon>Rhodobacterales</taxon>
        <taxon>Paracoccaceae</taxon>
        <taxon>Pikeienuella</taxon>
    </lineage>
</organism>
<reference evidence="3 4" key="1">
    <citation type="submission" date="2020-02" db="EMBL/GenBank/DDBJ databases">
        <title>complete genome sequence of Rhodobacteraceae bacterium.</title>
        <authorList>
            <person name="Park J."/>
            <person name="Kim Y.-S."/>
            <person name="Kim K.-H."/>
        </authorList>
    </citation>
    <scope>NUCLEOTIDE SEQUENCE [LARGE SCALE GENOMIC DNA]</scope>
    <source>
        <strain evidence="3 4">RR4-56</strain>
    </source>
</reference>
<dbReference type="RefSeq" id="WP_165096872.1">
    <property type="nucleotide sequence ID" value="NZ_CP049056.1"/>
</dbReference>
<keyword evidence="2" id="KW-0732">Signal</keyword>